<evidence type="ECO:0000313" key="1">
    <source>
        <dbReference type="EMBL" id="KAF7772188.1"/>
    </source>
</evidence>
<dbReference type="GO" id="GO:0005509">
    <property type="term" value="F:calcium ion binding"/>
    <property type="evidence" value="ECO:0007669"/>
    <property type="project" value="InterPro"/>
</dbReference>
<evidence type="ECO:0008006" key="3">
    <source>
        <dbReference type="Google" id="ProtNLM"/>
    </source>
</evidence>
<gene>
    <name evidence="1" type="ORF">PCIT_a2209</name>
</gene>
<accession>A0AAD4AJD7</accession>
<reference evidence="1" key="2">
    <citation type="submission" date="2015-03" db="EMBL/GenBank/DDBJ databases">
        <title>Genome sequence of Pseudoalteromonas citrea.</title>
        <authorList>
            <person name="Xie B.-B."/>
            <person name="Rong J.-C."/>
            <person name="Qin Q.-L."/>
            <person name="Zhang Y.-Z."/>
        </authorList>
    </citation>
    <scope>NUCLEOTIDE SEQUENCE</scope>
    <source>
        <strain evidence="1">DSM 8771</strain>
    </source>
</reference>
<dbReference type="Proteomes" id="UP000016487">
    <property type="component" value="Unassembled WGS sequence"/>
</dbReference>
<dbReference type="AlphaFoldDB" id="A0AAD4AJD7"/>
<dbReference type="RefSeq" id="WP_010362860.1">
    <property type="nucleotide sequence ID" value="NZ_AHBZ03000015.1"/>
</dbReference>
<dbReference type="InterPro" id="IPR013783">
    <property type="entry name" value="Ig-like_fold"/>
</dbReference>
<protein>
    <recommendedName>
        <fullName evidence="3">Cadherin domain-containing protein</fullName>
    </recommendedName>
</protein>
<dbReference type="EMBL" id="AHBZ03000015">
    <property type="protein sequence ID" value="KAF7772188.1"/>
    <property type="molecule type" value="Genomic_DNA"/>
</dbReference>
<comment type="caution">
    <text evidence="1">The sequence shown here is derived from an EMBL/GenBank/DDBJ whole genome shotgun (WGS) entry which is preliminary data.</text>
</comment>
<reference evidence="1" key="1">
    <citation type="journal article" date="2012" name="J. Bacteriol.">
        <title>Genome sequences of type strains of seven species of the marine bacterium Pseudoalteromonas.</title>
        <authorList>
            <person name="Xie B.B."/>
            <person name="Shu Y.L."/>
            <person name="Qin Q.L."/>
            <person name="Rong J.C."/>
            <person name="Zhang X.Y."/>
            <person name="Chen X.L."/>
            <person name="Shi M."/>
            <person name="He H.L."/>
            <person name="Zhou B.C."/>
            <person name="Zhang Y.Z."/>
        </authorList>
    </citation>
    <scope>NUCLEOTIDE SEQUENCE</scope>
    <source>
        <strain evidence="1">DSM 8771</strain>
    </source>
</reference>
<evidence type="ECO:0000313" key="2">
    <source>
        <dbReference type="Proteomes" id="UP000016487"/>
    </source>
</evidence>
<proteinExistence type="predicted"/>
<dbReference type="Gene3D" id="2.60.40.10">
    <property type="entry name" value="Immunoglobulins"/>
    <property type="match status" value="1"/>
</dbReference>
<name>A0AAD4AJD7_9GAMM</name>
<sequence length="600" mass="67597">MAKRLIFLFFCGVLLNGCGGGSNNQEPTTSTVNNTAPLLSGIVDTDIKALEEFVLELAASDKEGDVISFRIDNKPQWLNYEQKDSVIQLTGTPGFLDIGEYQVDLKVTDGVLSTDYKLAISVLDNETKWAPIDITQSDIEGGWQNQQENLALVMNSKQRGVLFADDELKEIDYQIEKGVEVSWFDDEVGENKRLFSFDILDKRDGQLRVVMRNDKQVKALTLARLERPEETLTFSIDDGADSRIRLFELANTPESESLIRIPKAKGESNYNNLSGSYNSANGEFMAASPTFLDGTYAIPESWELETAELEATIESLSILGVFNGVLFYNSVVSYTSAVTPEEVQDNDRAWLASVLAGPVVNTNTLIMQPLLKAEAPTFKVGGVYTSGLLIQENVQFNERDVHLNSAVFEVLDQNTLQISWNFSGKIPAEIYSFEYAFEGELLKLTRNGKTTSHRFLMMPNGHVGMDISFFNDGESQRRSRNLVIFKEVDTRITQDDYFHTFVNREAGHRVMQIIPNENKLESGNFIRWEANGSVTVLRGSCDLADSFEACEAYLNSQEYVNAEYENYKMLYKSDDFVLFEYLRYSMSGDILQSLRTFNIQ</sequence>
<dbReference type="InterPro" id="IPR015919">
    <property type="entry name" value="Cadherin-like_sf"/>
</dbReference>
<organism evidence="1 2">
    <name type="scientific">Pseudoalteromonas citrea</name>
    <dbReference type="NCBI Taxonomy" id="43655"/>
    <lineage>
        <taxon>Bacteria</taxon>
        <taxon>Pseudomonadati</taxon>
        <taxon>Pseudomonadota</taxon>
        <taxon>Gammaproteobacteria</taxon>
        <taxon>Alteromonadales</taxon>
        <taxon>Pseudoalteromonadaceae</taxon>
        <taxon>Pseudoalteromonas</taxon>
    </lineage>
</organism>
<dbReference type="SUPFAM" id="SSF49313">
    <property type="entry name" value="Cadherin-like"/>
    <property type="match status" value="1"/>
</dbReference>
<dbReference type="GO" id="GO:0016020">
    <property type="term" value="C:membrane"/>
    <property type="evidence" value="ECO:0007669"/>
    <property type="project" value="InterPro"/>
</dbReference>